<sequence>MFLSSKSEKTEFLGSPTSKEDERLWANFLNGNELAFCAIYNKYVNALFNYGMHLYPDREANKELIQELFSFLWQNRSSLKEVHQVNGYLFICYRNLVFRRIKEKDNWGPLDLIPNGNELAEVSTEEVWIGMETRKANADRIKNAIEGLPPRQREVVILKFFNGLNNDQLADILGISKEGIYNLMSKAIGKLRLLVKN</sequence>
<dbReference type="NCBIfam" id="TIGR02937">
    <property type="entry name" value="sigma70-ECF"/>
    <property type="match status" value="1"/>
</dbReference>
<comment type="similarity">
    <text evidence="1">Belongs to the sigma-70 factor family. ECF subfamily.</text>
</comment>
<dbReference type="InterPro" id="IPR013324">
    <property type="entry name" value="RNA_pol_sigma_r3/r4-like"/>
</dbReference>
<dbReference type="Gene3D" id="1.10.1740.10">
    <property type="match status" value="1"/>
</dbReference>
<name>A0ABQ6PMW5_9BACT</name>
<evidence type="ECO:0000256" key="1">
    <source>
        <dbReference type="ARBA" id="ARBA00010641"/>
    </source>
</evidence>
<dbReference type="InterPro" id="IPR013325">
    <property type="entry name" value="RNA_pol_sigma_r2"/>
</dbReference>
<evidence type="ECO:0000313" key="7">
    <source>
        <dbReference type="Proteomes" id="UP001338309"/>
    </source>
</evidence>
<dbReference type="RefSeq" id="WP_338224025.1">
    <property type="nucleotide sequence ID" value="NZ_BTPD01000005.1"/>
</dbReference>
<comment type="caution">
    <text evidence="6">The sequence shown here is derived from an EMBL/GenBank/DDBJ whole genome shotgun (WGS) entry which is preliminary data.</text>
</comment>
<dbReference type="Pfam" id="PF08281">
    <property type="entry name" value="Sigma70_r4_2"/>
    <property type="match status" value="1"/>
</dbReference>
<proteinExistence type="inferred from homology"/>
<keyword evidence="4" id="KW-0804">Transcription</keyword>
<accession>A0ABQ6PMW5</accession>
<dbReference type="InterPro" id="IPR013249">
    <property type="entry name" value="RNA_pol_sigma70_r4_t2"/>
</dbReference>
<dbReference type="PANTHER" id="PTHR43133:SF46">
    <property type="entry name" value="RNA POLYMERASE SIGMA-70 FACTOR ECF SUBFAMILY"/>
    <property type="match status" value="1"/>
</dbReference>
<dbReference type="InterPro" id="IPR036388">
    <property type="entry name" value="WH-like_DNA-bd_sf"/>
</dbReference>
<dbReference type="Proteomes" id="UP001338309">
    <property type="component" value="Unassembled WGS sequence"/>
</dbReference>
<evidence type="ECO:0000256" key="2">
    <source>
        <dbReference type="ARBA" id="ARBA00023015"/>
    </source>
</evidence>
<keyword evidence="3" id="KW-0731">Sigma factor</keyword>
<evidence type="ECO:0000259" key="5">
    <source>
        <dbReference type="Pfam" id="PF08281"/>
    </source>
</evidence>
<dbReference type="InterPro" id="IPR014284">
    <property type="entry name" value="RNA_pol_sigma-70_dom"/>
</dbReference>
<dbReference type="SUPFAM" id="SSF88659">
    <property type="entry name" value="Sigma3 and sigma4 domains of RNA polymerase sigma factors"/>
    <property type="match status" value="1"/>
</dbReference>
<keyword evidence="2" id="KW-0805">Transcription regulation</keyword>
<dbReference type="SUPFAM" id="SSF88946">
    <property type="entry name" value="Sigma2 domain of RNA polymerase sigma factors"/>
    <property type="match status" value="1"/>
</dbReference>
<evidence type="ECO:0000256" key="4">
    <source>
        <dbReference type="ARBA" id="ARBA00023163"/>
    </source>
</evidence>
<dbReference type="EMBL" id="BTPD01000005">
    <property type="protein sequence ID" value="GMQ29309.1"/>
    <property type="molecule type" value="Genomic_DNA"/>
</dbReference>
<keyword evidence="7" id="KW-1185">Reference proteome</keyword>
<dbReference type="PANTHER" id="PTHR43133">
    <property type="entry name" value="RNA POLYMERASE ECF-TYPE SIGMA FACTO"/>
    <property type="match status" value="1"/>
</dbReference>
<dbReference type="Gene3D" id="1.10.10.10">
    <property type="entry name" value="Winged helix-like DNA-binding domain superfamily/Winged helix DNA-binding domain"/>
    <property type="match status" value="1"/>
</dbReference>
<organism evidence="6 7">
    <name type="scientific">Algoriphagus confluentis</name>
    <dbReference type="NCBI Taxonomy" id="1697556"/>
    <lineage>
        <taxon>Bacteria</taxon>
        <taxon>Pseudomonadati</taxon>
        <taxon>Bacteroidota</taxon>
        <taxon>Cytophagia</taxon>
        <taxon>Cytophagales</taxon>
        <taxon>Cyclobacteriaceae</taxon>
        <taxon>Algoriphagus</taxon>
    </lineage>
</organism>
<dbReference type="InterPro" id="IPR039425">
    <property type="entry name" value="RNA_pol_sigma-70-like"/>
</dbReference>
<protein>
    <submittedName>
        <fullName evidence="6">Sigma-70 family RNA polymerase sigma factor</fullName>
    </submittedName>
</protein>
<dbReference type="CDD" id="cd06171">
    <property type="entry name" value="Sigma70_r4"/>
    <property type="match status" value="1"/>
</dbReference>
<evidence type="ECO:0000256" key="3">
    <source>
        <dbReference type="ARBA" id="ARBA00023082"/>
    </source>
</evidence>
<gene>
    <name evidence="6" type="ORF">Aconfl_19520</name>
</gene>
<reference evidence="6 7" key="1">
    <citation type="submission" date="2023-08" db="EMBL/GenBank/DDBJ databases">
        <title>Draft genome sequence of Algoriphagus confluentis.</title>
        <authorList>
            <person name="Takatani N."/>
            <person name="Hosokawa M."/>
            <person name="Sawabe T."/>
        </authorList>
    </citation>
    <scope>NUCLEOTIDE SEQUENCE [LARGE SCALE GENOMIC DNA]</scope>
    <source>
        <strain evidence="6 7">NBRC 111222</strain>
    </source>
</reference>
<evidence type="ECO:0000313" key="6">
    <source>
        <dbReference type="EMBL" id="GMQ29309.1"/>
    </source>
</evidence>
<feature type="domain" description="RNA polymerase sigma factor 70 region 4 type 2" evidence="5">
    <location>
        <begin position="139"/>
        <end position="191"/>
    </location>
</feature>